<dbReference type="PANTHER" id="PTHR30213">
    <property type="entry name" value="INNER MEMBRANE PROTEIN YHJD"/>
    <property type="match status" value="1"/>
</dbReference>
<dbReference type="AlphaFoldDB" id="A0A5R9F2J6"/>
<dbReference type="InterPro" id="IPR017039">
    <property type="entry name" value="Virul_fac_BrkB"/>
</dbReference>
<dbReference type="NCBIfam" id="TIGR00765">
    <property type="entry name" value="yihY_not_rbn"/>
    <property type="match status" value="1"/>
</dbReference>
<dbReference type="EMBL" id="SWLG01000017">
    <property type="protein sequence ID" value="TLS35738.1"/>
    <property type="molecule type" value="Genomic_DNA"/>
</dbReference>
<feature type="transmembrane region" description="Helical" evidence="6">
    <location>
        <begin position="30"/>
        <end position="52"/>
    </location>
</feature>
<name>A0A5R9F2J6_9BACL</name>
<keyword evidence="4 6" id="KW-1133">Transmembrane helix</keyword>
<sequence length="276" mass="31445">MLVDASYLDFGKRLFKHSQKDGIFDLAAQLAFYFLLSLFPFLIFSITLLAYFDFSQEQILELVYQYAPPETFSVIQKNLLIGDGAKKGLLSFGILFTMWSASNALNAIIRALNKAYNVKESRHFIIARGLAVILSFAMIFVIVVALLLPVFGEMLWRFLMLYLNLPDSFSTVFSFIRWALSFLIIFAVFVVIYFFAPNKRIGIRDVIKGSIFSTVIWQLLSLAFSYYVSNFGNFTATYGSLGGVIVLMLWFYLTGLIIVLGGEINALSYYYRNRNS</sequence>
<evidence type="ECO:0000256" key="3">
    <source>
        <dbReference type="ARBA" id="ARBA00022692"/>
    </source>
</evidence>
<reference evidence="7 8" key="1">
    <citation type="submission" date="2019-04" db="EMBL/GenBank/DDBJ databases">
        <title>Bacillus caeni sp. nov., a bacterium isolated from mangrove sediment.</title>
        <authorList>
            <person name="Huang H."/>
            <person name="Mo K."/>
            <person name="Hu Y."/>
        </authorList>
    </citation>
    <scope>NUCLEOTIDE SEQUENCE [LARGE SCALE GENOMIC DNA]</scope>
    <source>
        <strain evidence="7 8">HB172195</strain>
    </source>
</reference>
<keyword evidence="8" id="KW-1185">Reference proteome</keyword>
<dbReference type="GO" id="GO:0005886">
    <property type="term" value="C:plasma membrane"/>
    <property type="evidence" value="ECO:0007669"/>
    <property type="project" value="UniProtKB-SubCell"/>
</dbReference>
<evidence type="ECO:0000256" key="5">
    <source>
        <dbReference type="ARBA" id="ARBA00023136"/>
    </source>
</evidence>
<dbReference type="OrthoDB" id="9775903at2"/>
<comment type="subcellular location">
    <subcellularLocation>
        <location evidence="1">Cell membrane</location>
        <topology evidence="1">Multi-pass membrane protein</topology>
    </subcellularLocation>
</comment>
<keyword evidence="5 6" id="KW-0472">Membrane</keyword>
<protein>
    <submittedName>
        <fullName evidence="7">YihY/virulence factor BrkB family protein</fullName>
    </submittedName>
</protein>
<feature type="transmembrane region" description="Helical" evidence="6">
    <location>
        <begin position="89"/>
        <end position="109"/>
    </location>
</feature>
<evidence type="ECO:0000256" key="1">
    <source>
        <dbReference type="ARBA" id="ARBA00004651"/>
    </source>
</evidence>
<evidence type="ECO:0000256" key="6">
    <source>
        <dbReference type="SAM" id="Phobius"/>
    </source>
</evidence>
<evidence type="ECO:0000256" key="4">
    <source>
        <dbReference type="ARBA" id="ARBA00022989"/>
    </source>
</evidence>
<organism evidence="7 8">
    <name type="scientific">Exobacillus caeni</name>
    <dbReference type="NCBI Taxonomy" id="2574798"/>
    <lineage>
        <taxon>Bacteria</taxon>
        <taxon>Bacillati</taxon>
        <taxon>Bacillota</taxon>
        <taxon>Bacilli</taxon>
        <taxon>Bacillales</taxon>
        <taxon>Guptibacillaceae</taxon>
        <taxon>Exobacillus</taxon>
    </lineage>
</organism>
<gene>
    <name evidence="7" type="ORF">FCL54_18960</name>
</gene>
<feature type="transmembrane region" description="Helical" evidence="6">
    <location>
        <begin position="130"/>
        <end position="152"/>
    </location>
</feature>
<evidence type="ECO:0000256" key="2">
    <source>
        <dbReference type="ARBA" id="ARBA00022475"/>
    </source>
</evidence>
<comment type="caution">
    <text evidence="7">The sequence shown here is derived from an EMBL/GenBank/DDBJ whole genome shotgun (WGS) entry which is preliminary data.</text>
</comment>
<dbReference type="PIRSF" id="PIRSF035875">
    <property type="entry name" value="RNase_BN"/>
    <property type="match status" value="1"/>
</dbReference>
<evidence type="ECO:0000313" key="7">
    <source>
        <dbReference type="EMBL" id="TLS35738.1"/>
    </source>
</evidence>
<keyword evidence="2" id="KW-1003">Cell membrane</keyword>
<keyword evidence="3 6" id="KW-0812">Transmembrane</keyword>
<proteinExistence type="predicted"/>
<feature type="transmembrane region" description="Helical" evidence="6">
    <location>
        <begin position="249"/>
        <end position="271"/>
    </location>
</feature>
<dbReference type="Proteomes" id="UP000308230">
    <property type="component" value="Unassembled WGS sequence"/>
</dbReference>
<dbReference type="PANTHER" id="PTHR30213:SF0">
    <property type="entry name" value="UPF0761 MEMBRANE PROTEIN YIHY"/>
    <property type="match status" value="1"/>
</dbReference>
<feature type="transmembrane region" description="Helical" evidence="6">
    <location>
        <begin position="172"/>
        <end position="195"/>
    </location>
</feature>
<dbReference type="Pfam" id="PF03631">
    <property type="entry name" value="Virul_fac_BrkB"/>
    <property type="match status" value="1"/>
</dbReference>
<feature type="transmembrane region" description="Helical" evidence="6">
    <location>
        <begin position="207"/>
        <end position="229"/>
    </location>
</feature>
<accession>A0A5R9F2J6</accession>
<evidence type="ECO:0000313" key="8">
    <source>
        <dbReference type="Proteomes" id="UP000308230"/>
    </source>
</evidence>